<dbReference type="GO" id="GO:0003677">
    <property type="term" value="F:DNA binding"/>
    <property type="evidence" value="ECO:0007669"/>
    <property type="project" value="InterPro"/>
</dbReference>
<organism evidence="4 5">
    <name type="scientific">Abiotrophia defectiva</name>
    <name type="common">Streptococcus defectivus</name>
    <dbReference type="NCBI Taxonomy" id="46125"/>
    <lineage>
        <taxon>Bacteria</taxon>
        <taxon>Bacillati</taxon>
        <taxon>Bacillota</taxon>
        <taxon>Bacilli</taxon>
        <taxon>Lactobacillales</taxon>
        <taxon>Aerococcaceae</taxon>
        <taxon>Abiotrophia</taxon>
    </lineage>
</organism>
<dbReference type="AlphaFoldDB" id="A0A929MQJ2"/>
<keyword evidence="2" id="KW-1133">Transmembrane helix</keyword>
<evidence type="ECO:0000313" key="5">
    <source>
        <dbReference type="Proteomes" id="UP000757900"/>
    </source>
</evidence>
<sequence length="349" mass="38774">MSELGTKLRDARIEKGYTLNTLQQMTKIQKKYLVAIEEGRFEEIPGNFYTRAFVKQYADMVGLDGDSLLLDYQSELEAVEHGLSQYEEQETEAMPSRLNRNQAQSEQSLLDRYAKHLPVLMLAGVFILVMAFITWTIYSVSQRERQQQANSSSATSLVSSVEPSSAAQHAASSSSETSSQAKIDGAEFFGDVQAKRVSGEGEETTYELYAPMNKFKFTVKGKNYVWVGVYEDEEITMDTTVTEGETLDIKVKGQTRSVRIRLGYPEGAEIQVNGKTVKIANDYITDSIVFRLHADQPTGSSTNEANQGAENQPGQEQGQNQNQAQGQGSYQGPAVLDPNRQQNNDNNGQ</sequence>
<evidence type="ECO:0000256" key="2">
    <source>
        <dbReference type="SAM" id="Phobius"/>
    </source>
</evidence>
<protein>
    <submittedName>
        <fullName evidence="4">DUF4115 domain-containing protein</fullName>
    </submittedName>
</protein>
<feature type="transmembrane region" description="Helical" evidence="2">
    <location>
        <begin position="117"/>
        <end position="138"/>
    </location>
</feature>
<dbReference type="RefSeq" id="WP_314249230.1">
    <property type="nucleotide sequence ID" value="NZ_CAURBS010000001.1"/>
</dbReference>
<dbReference type="Pfam" id="PF13413">
    <property type="entry name" value="HTH_25"/>
    <property type="match status" value="1"/>
</dbReference>
<dbReference type="InterPro" id="IPR025194">
    <property type="entry name" value="RodZ-like_C"/>
</dbReference>
<dbReference type="EMBL" id="JABZFV010000257">
    <property type="protein sequence ID" value="MBF0935502.1"/>
    <property type="molecule type" value="Genomic_DNA"/>
</dbReference>
<evidence type="ECO:0000256" key="1">
    <source>
        <dbReference type="SAM" id="MobiDB-lite"/>
    </source>
</evidence>
<keyword evidence="2" id="KW-0812">Transmembrane</keyword>
<proteinExistence type="predicted"/>
<dbReference type="Gene3D" id="1.10.260.40">
    <property type="entry name" value="lambda repressor-like DNA-binding domains"/>
    <property type="match status" value="1"/>
</dbReference>
<gene>
    <name evidence="4" type="ORF">HXK00_07690</name>
</gene>
<dbReference type="PANTHER" id="PTHR34475">
    <property type="match status" value="1"/>
</dbReference>
<comment type="caution">
    <text evidence="4">The sequence shown here is derived from an EMBL/GenBank/DDBJ whole genome shotgun (WGS) entry which is preliminary data.</text>
</comment>
<evidence type="ECO:0000259" key="3">
    <source>
        <dbReference type="Pfam" id="PF13464"/>
    </source>
</evidence>
<dbReference type="SUPFAM" id="SSF47413">
    <property type="entry name" value="lambda repressor-like DNA-binding domains"/>
    <property type="match status" value="1"/>
</dbReference>
<accession>A0A929MQJ2</accession>
<keyword evidence="2" id="KW-0472">Membrane</keyword>
<feature type="domain" description="Cytoskeleton protein RodZ-like C-terminal" evidence="3">
    <location>
        <begin position="224"/>
        <end position="280"/>
    </location>
</feature>
<feature type="region of interest" description="Disordered" evidence="1">
    <location>
        <begin position="296"/>
        <end position="349"/>
    </location>
</feature>
<feature type="compositionally biased region" description="Low complexity" evidence="1">
    <location>
        <begin position="306"/>
        <end position="328"/>
    </location>
</feature>
<dbReference type="InterPro" id="IPR050400">
    <property type="entry name" value="Bact_Cytoskel_RodZ"/>
</dbReference>
<evidence type="ECO:0000313" key="4">
    <source>
        <dbReference type="EMBL" id="MBF0935502.1"/>
    </source>
</evidence>
<feature type="compositionally biased region" description="Polar residues" evidence="1">
    <location>
        <begin position="339"/>
        <end position="349"/>
    </location>
</feature>
<dbReference type="Pfam" id="PF13464">
    <property type="entry name" value="RodZ_C"/>
    <property type="match status" value="1"/>
</dbReference>
<dbReference type="PANTHER" id="PTHR34475:SF1">
    <property type="entry name" value="CYTOSKELETON PROTEIN RODZ"/>
    <property type="match status" value="1"/>
</dbReference>
<dbReference type="Proteomes" id="UP000757900">
    <property type="component" value="Unassembled WGS sequence"/>
</dbReference>
<dbReference type="InterPro" id="IPR010982">
    <property type="entry name" value="Lambda_DNA-bd_dom_sf"/>
</dbReference>
<reference evidence="4" key="1">
    <citation type="submission" date="2020-04" db="EMBL/GenBank/DDBJ databases">
        <title>Deep metagenomics examines the oral microbiome during advanced dental caries in children, revealing novel taxa and co-occurrences with host molecules.</title>
        <authorList>
            <person name="Baker J.L."/>
            <person name="Morton J.T."/>
            <person name="Dinis M."/>
            <person name="Alvarez R."/>
            <person name="Tran N.C."/>
            <person name="Knight R."/>
            <person name="Edlund A."/>
        </authorList>
    </citation>
    <scope>NUCLEOTIDE SEQUENCE</scope>
    <source>
        <strain evidence="4">JCVI_23_bin.16</strain>
    </source>
</reference>
<name>A0A929MQJ2_ABIDE</name>